<sequence length="116" mass="13382">MTVGSEATWTWGMYGVSTRVAVKAMTSDRRILIDWHLEDHPSEIEILFEERGRSTWVEIINRGFEDTEDGMAAALDAKEGFALVLAGAKLWLEQAIEPRFVLDRFPDQVREDWKLR</sequence>
<dbReference type="EMBL" id="JACHKY010000003">
    <property type="protein sequence ID" value="MBB4798454.1"/>
    <property type="molecule type" value="Genomic_DNA"/>
</dbReference>
<evidence type="ECO:0000313" key="3">
    <source>
        <dbReference type="EMBL" id="MBB4798454.1"/>
    </source>
</evidence>
<dbReference type="SUPFAM" id="SSF55961">
    <property type="entry name" value="Bet v1-like"/>
    <property type="match status" value="1"/>
</dbReference>
<accession>A0A7W7N4K1</accession>
<reference evidence="3 4" key="1">
    <citation type="submission" date="2020-08" db="EMBL/GenBank/DDBJ databases">
        <title>Functional genomics of gut bacteria from endangered species of beetles.</title>
        <authorList>
            <person name="Carlos-Shanley C."/>
        </authorList>
    </citation>
    <scope>NUCLEOTIDE SEQUENCE [LARGE SCALE GENOMIC DNA]</scope>
    <source>
        <strain evidence="3 4">S00123</strain>
    </source>
</reference>
<feature type="domain" description="Activator of Hsp90 ATPase homologue 1/2-like C-terminal" evidence="2">
    <location>
        <begin position="3"/>
        <end position="84"/>
    </location>
</feature>
<dbReference type="InterPro" id="IPR023393">
    <property type="entry name" value="START-like_dom_sf"/>
</dbReference>
<evidence type="ECO:0000259" key="2">
    <source>
        <dbReference type="Pfam" id="PF08327"/>
    </source>
</evidence>
<proteinExistence type="inferred from homology"/>
<evidence type="ECO:0000256" key="1">
    <source>
        <dbReference type="ARBA" id="ARBA00006817"/>
    </source>
</evidence>
<comment type="similarity">
    <text evidence="1">Belongs to the AHA1 family.</text>
</comment>
<evidence type="ECO:0000313" key="4">
    <source>
        <dbReference type="Proteomes" id="UP000539957"/>
    </source>
</evidence>
<dbReference type="Proteomes" id="UP000539957">
    <property type="component" value="Unassembled WGS sequence"/>
</dbReference>
<dbReference type="Pfam" id="PF08327">
    <property type="entry name" value="AHSA1"/>
    <property type="match status" value="1"/>
</dbReference>
<dbReference type="InterPro" id="IPR013538">
    <property type="entry name" value="ASHA1/2-like_C"/>
</dbReference>
<protein>
    <recommendedName>
        <fullName evidence="2">Activator of Hsp90 ATPase homologue 1/2-like C-terminal domain-containing protein</fullName>
    </recommendedName>
</protein>
<name>A0A7W7N4K1_9CAUL</name>
<comment type="caution">
    <text evidence="3">The sequence shown here is derived from an EMBL/GenBank/DDBJ whole genome shotgun (WGS) entry which is preliminary data.</text>
</comment>
<organism evidence="3 4">
    <name type="scientific">Brevundimonas bullata</name>
    <dbReference type="NCBI Taxonomy" id="13160"/>
    <lineage>
        <taxon>Bacteria</taxon>
        <taxon>Pseudomonadati</taxon>
        <taxon>Pseudomonadota</taxon>
        <taxon>Alphaproteobacteria</taxon>
        <taxon>Caulobacterales</taxon>
        <taxon>Caulobacteraceae</taxon>
        <taxon>Brevundimonas</taxon>
    </lineage>
</organism>
<keyword evidence="4" id="KW-1185">Reference proteome</keyword>
<dbReference type="Gene3D" id="3.30.530.20">
    <property type="match status" value="1"/>
</dbReference>
<dbReference type="AlphaFoldDB" id="A0A7W7N4K1"/>
<gene>
    <name evidence="3" type="ORF">HNP32_002198</name>
</gene>